<accession>A0A6A6YJ20</accession>
<dbReference type="GeneID" id="54467391"/>
<gene>
    <name evidence="3 5" type="ORF">BDZ99DRAFT_532977</name>
</gene>
<organism evidence="3">
    <name type="scientific">Mytilinidion resinicola</name>
    <dbReference type="NCBI Taxonomy" id="574789"/>
    <lineage>
        <taxon>Eukaryota</taxon>
        <taxon>Fungi</taxon>
        <taxon>Dikarya</taxon>
        <taxon>Ascomycota</taxon>
        <taxon>Pezizomycotina</taxon>
        <taxon>Dothideomycetes</taxon>
        <taxon>Pleosporomycetidae</taxon>
        <taxon>Mytilinidiales</taxon>
        <taxon>Mytilinidiaceae</taxon>
        <taxon>Mytilinidion</taxon>
    </lineage>
</organism>
<evidence type="ECO:0000313" key="5">
    <source>
        <dbReference type="RefSeq" id="XP_033575816.1"/>
    </source>
</evidence>
<dbReference type="Proteomes" id="UP000504636">
    <property type="component" value="Unplaced"/>
</dbReference>
<proteinExistence type="predicted"/>
<feature type="compositionally biased region" description="Polar residues" evidence="1">
    <location>
        <begin position="230"/>
        <end position="242"/>
    </location>
</feature>
<evidence type="ECO:0000256" key="1">
    <source>
        <dbReference type="SAM" id="MobiDB-lite"/>
    </source>
</evidence>
<name>A0A6A6YJ20_9PEZI</name>
<dbReference type="RefSeq" id="XP_033575816.1">
    <property type="nucleotide sequence ID" value="XM_033726498.1"/>
</dbReference>
<evidence type="ECO:0000313" key="4">
    <source>
        <dbReference type="Proteomes" id="UP000504636"/>
    </source>
</evidence>
<feature type="compositionally biased region" description="Pro residues" evidence="1">
    <location>
        <begin position="197"/>
        <end position="210"/>
    </location>
</feature>
<reference evidence="3 5" key="1">
    <citation type="journal article" date="2020" name="Stud. Mycol.">
        <title>101 Dothideomycetes genomes: a test case for predicting lifestyles and emergence of pathogens.</title>
        <authorList>
            <person name="Haridas S."/>
            <person name="Albert R."/>
            <person name="Binder M."/>
            <person name="Bloem J."/>
            <person name="Labutti K."/>
            <person name="Salamov A."/>
            <person name="Andreopoulos B."/>
            <person name="Baker S."/>
            <person name="Barry K."/>
            <person name="Bills G."/>
            <person name="Bluhm B."/>
            <person name="Cannon C."/>
            <person name="Castanera R."/>
            <person name="Culley D."/>
            <person name="Daum C."/>
            <person name="Ezra D."/>
            <person name="Gonzalez J."/>
            <person name="Henrissat B."/>
            <person name="Kuo A."/>
            <person name="Liang C."/>
            <person name="Lipzen A."/>
            <person name="Lutzoni F."/>
            <person name="Magnuson J."/>
            <person name="Mondo S."/>
            <person name="Nolan M."/>
            <person name="Ohm R."/>
            <person name="Pangilinan J."/>
            <person name="Park H.-J."/>
            <person name="Ramirez L."/>
            <person name="Alfaro M."/>
            <person name="Sun H."/>
            <person name="Tritt A."/>
            <person name="Yoshinaga Y."/>
            <person name="Zwiers L.-H."/>
            <person name="Turgeon B."/>
            <person name="Goodwin S."/>
            <person name="Spatafora J."/>
            <person name="Crous P."/>
            <person name="Grigoriev I."/>
        </authorList>
    </citation>
    <scope>NUCLEOTIDE SEQUENCE</scope>
    <source>
        <strain evidence="3 5">CBS 304.34</strain>
    </source>
</reference>
<feature type="transmembrane region" description="Helical" evidence="2">
    <location>
        <begin position="368"/>
        <end position="388"/>
    </location>
</feature>
<reference evidence="5" key="2">
    <citation type="submission" date="2020-04" db="EMBL/GenBank/DDBJ databases">
        <authorList>
            <consortium name="NCBI Genome Project"/>
        </authorList>
    </citation>
    <scope>NUCLEOTIDE SEQUENCE</scope>
    <source>
        <strain evidence="5">CBS 304.34</strain>
    </source>
</reference>
<keyword evidence="4" id="KW-1185">Reference proteome</keyword>
<keyword evidence="2" id="KW-0812">Transmembrane</keyword>
<keyword evidence="2" id="KW-0472">Membrane</keyword>
<dbReference type="EMBL" id="MU003702">
    <property type="protein sequence ID" value="KAF2808852.1"/>
    <property type="molecule type" value="Genomic_DNA"/>
</dbReference>
<keyword evidence="2" id="KW-1133">Transmembrane helix</keyword>
<evidence type="ECO:0000313" key="3">
    <source>
        <dbReference type="EMBL" id="KAF2808852.1"/>
    </source>
</evidence>
<reference evidence="5" key="3">
    <citation type="submission" date="2025-04" db="UniProtKB">
        <authorList>
            <consortium name="RefSeq"/>
        </authorList>
    </citation>
    <scope>IDENTIFICATION</scope>
    <source>
        <strain evidence="5">CBS 304.34</strain>
    </source>
</reference>
<dbReference type="OrthoDB" id="10601897at2759"/>
<sequence length="392" mass="40116">MRLKSLITRITLTNPFLIPLASPSPSPAASSAVDGPAPTPTSGNEYWCWLSPVCVSAYKSIQTCYNTIGGLIDPNDSSQAKAAQSCLCDPANAGKLDRETEFDACQACFRGANPRTDEESLEEWEYDVAGFCETKDPSFYLLLAQMLKFMAVAHTPGPYTAALTGPITVVTTLADSFTPRSGLNNQGTADTPSPSTSAPPAPPPPPPEPSTPSQAPAPAQTPTPTPTPTGIKTPNATGTGTPKASATSVSGTAAGSGSGTSTPTGASDGADAVITQTRSLIYNPSLLPSLLPSFWTHWLRPGRWAGQHQAAVTITAADGRPMLVVQAPAGGRWRGAMGGEMEKRANTGMGKPSGAGRVSVRESVVGRVAGGVLMGVGAVGAVAVVAVGRMVG</sequence>
<protein>
    <submittedName>
        <fullName evidence="3 5">Uncharacterized protein</fullName>
    </submittedName>
</protein>
<feature type="region of interest" description="Disordered" evidence="1">
    <location>
        <begin position="178"/>
        <end position="269"/>
    </location>
</feature>
<dbReference type="AlphaFoldDB" id="A0A6A6YJ20"/>
<feature type="compositionally biased region" description="Low complexity" evidence="1">
    <location>
        <begin position="244"/>
        <end position="269"/>
    </location>
</feature>
<evidence type="ECO:0000256" key="2">
    <source>
        <dbReference type="SAM" id="Phobius"/>
    </source>
</evidence>
<feature type="compositionally biased region" description="Polar residues" evidence="1">
    <location>
        <begin position="178"/>
        <end position="190"/>
    </location>
</feature>